<dbReference type="OrthoDB" id="5238236at2759"/>
<proteinExistence type="predicted"/>
<dbReference type="EMBL" id="KN293998">
    <property type="protein sequence ID" value="EEH41276.2"/>
    <property type="molecule type" value="Genomic_DNA"/>
</dbReference>
<sequence>MSRPPRSPQHPSIIDVLSRSFKSLTKMESLAAVETNTLSQQVLEYTLNTDGLDTSGTTGMYTTHQQQQFLQQLKGKAQKQAHTTANDTGVSLSTPGASKLLMFIIAAKEFSTPVAYGLANKFNKLEVEEQAKQFLDASDVSLTTGTKAKADVKYKAERLLDGEEACFSFRVPEQGYKHGIFDLLCASFVANAAIDLAKRMFEGIQNLLEKYGRFGKFINATYAVYYDKKHDERLGFHEQPVDRMDFRVYNQAEQCLCTRHIWCRGR</sequence>
<dbReference type="STRING" id="502779.C1GXI8"/>
<evidence type="ECO:0000313" key="1">
    <source>
        <dbReference type="EMBL" id="EEH41276.2"/>
    </source>
</evidence>
<accession>C1GXI8</accession>
<dbReference type="Proteomes" id="UP000002059">
    <property type="component" value="Partially assembled WGS sequence"/>
</dbReference>
<gene>
    <name evidence="1" type="ORF">PAAG_03562</name>
</gene>
<dbReference type="KEGG" id="pbl:PAAG_03562"/>
<dbReference type="HOGENOM" id="CLU_1046228_0_0_1"/>
<dbReference type="RefSeq" id="XP_015701981.1">
    <property type="nucleotide sequence ID" value="XM_015845007.1"/>
</dbReference>
<reference evidence="1 2" key="1">
    <citation type="journal article" date="2011" name="PLoS Genet.">
        <title>Comparative genomic analysis of human fungal pathogens causing paracoccidioidomycosis.</title>
        <authorList>
            <person name="Desjardins C.A."/>
            <person name="Champion M.D."/>
            <person name="Holder J.W."/>
            <person name="Muszewska A."/>
            <person name="Goldberg J."/>
            <person name="Bailao A.M."/>
            <person name="Brigido M.M."/>
            <person name="Ferreira M.E."/>
            <person name="Garcia A.M."/>
            <person name="Grynberg M."/>
            <person name="Gujja S."/>
            <person name="Heiman D.I."/>
            <person name="Henn M.R."/>
            <person name="Kodira C.D."/>
            <person name="Leon-Narvaez H."/>
            <person name="Longo L.V."/>
            <person name="Ma L.J."/>
            <person name="Malavazi I."/>
            <person name="Matsuo A.L."/>
            <person name="Morais F.V."/>
            <person name="Pereira M."/>
            <person name="Rodriguez-Brito S."/>
            <person name="Sakthikumar S."/>
            <person name="Salem-Izacc S.M."/>
            <person name="Sykes S.M."/>
            <person name="Teixeira M.M."/>
            <person name="Vallejo M.C."/>
            <person name="Walter M.E."/>
            <person name="Yandava C."/>
            <person name="Young S."/>
            <person name="Zeng Q."/>
            <person name="Zucker J."/>
            <person name="Felipe M.S."/>
            <person name="Goldman G.H."/>
            <person name="Haas B.J."/>
            <person name="McEwen J.G."/>
            <person name="Nino-Vega G."/>
            <person name="Puccia R."/>
            <person name="San-Blas G."/>
            <person name="Soares C.M."/>
            <person name="Birren B.W."/>
            <person name="Cuomo C.A."/>
        </authorList>
    </citation>
    <scope>NUCLEOTIDE SEQUENCE [LARGE SCALE GENOMIC DNA]</scope>
    <source>
        <strain evidence="2">ATCC MYA-826 / Pb01</strain>
    </source>
</reference>
<dbReference type="VEuPathDB" id="FungiDB:PAAG_03562"/>
<organism evidence="1 2">
    <name type="scientific">Paracoccidioides lutzii (strain ATCC MYA-826 / Pb01)</name>
    <name type="common">Paracoccidioides brasiliensis</name>
    <dbReference type="NCBI Taxonomy" id="502779"/>
    <lineage>
        <taxon>Eukaryota</taxon>
        <taxon>Fungi</taxon>
        <taxon>Dikarya</taxon>
        <taxon>Ascomycota</taxon>
        <taxon>Pezizomycotina</taxon>
        <taxon>Eurotiomycetes</taxon>
        <taxon>Eurotiomycetidae</taxon>
        <taxon>Onygenales</taxon>
        <taxon>Ajellomycetaceae</taxon>
        <taxon>Paracoccidioides</taxon>
    </lineage>
</organism>
<dbReference type="AlphaFoldDB" id="C1GXI8"/>
<name>C1GXI8_PARBA</name>
<protein>
    <submittedName>
        <fullName evidence="1">Uncharacterized protein</fullName>
    </submittedName>
</protein>
<keyword evidence="2" id="KW-1185">Reference proteome</keyword>
<evidence type="ECO:0000313" key="2">
    <source>
        <dbReference type="Proteomes" id="UP000002059"/>
    </source>
</evidence>
<dbReference type="GeneID" id="9098358"/>